<dbReference type="InterPro" id="IPR031893">
    <property type="entry name" value="Phage_tail_APC"/>
</dbReference>
<dbReference type="AlphaFoldDB" id="A0AAU8LF75"/>
<name>A0AAU8LF75_PSESX</name>
<evidence type="ECO:0000313" key="2">
    <source>
        <dbReference type="EMBL" id="XCN67237.1"/>
    </source>
</evidence>
<sequence>MANAGINIIGDGTINDITSPNGRTQDVAVFRLSAGVYELHGTQGLVPPPYGWGYASNPMDRITVAISVADDIIHVETRDEAGALVDIPSMLTLHIVVADRDTSRDDTPVPQPKPDAATHYLQLRAATDERILSMQDLIDIGEAAPGLKLQVLDWKRYRVALNELLKQPGWPVNVSWPKSPVD</sequence>
<organism evidence="2">
    <name type="scientific">Pseudomonas syringae CC1417</name>
    <dbReference type="NCBI Taxonomy" id="1357272"/>
    <lineage>
        <taxon>Bacteria</taxon>
        <taxon>Pseudomonadati</taxon>
        <taxon>Pseudomonadota</taxon>
        <taxon>Gammaproteobacteria</taxon>
        <taxon>Pseudomonadales</taxon>
        <taxon>Pseudomonadaceae</taxon>
        <taxon>Pseudomonas</taxon>
        <taxon>Pseudomonas syringae</taxon>
    </lineage>
</organism>
<feature type="domain" description="Phage tail assembly chaperone-like" evidence="1">
    <location>
        <begin position="150"/>
        <end position="180"/>
    </location>
</feature>
<reference evidence="2" key="2">
    <citation type="submission" date="2024-07" db="EMBL/GenBank/DDBJ databases">
        <title>A complete genome sequence for Pseudomonas syringae CC1417.</title>
        <authorList>
            <person name="Baltrus D.A."/>
        </authorList>
    </citation>
    <scope>NUCLEOTIDE SEQUENCE</scope>
    <source>
        <strain evidence="2">CC1417</strain>
    </source>
</reference>
<proteinExistence type="predicted"/>
<gene>
    <name evidence="2" type="ORF">N011_22555</name>
</gene>
<dbReference type="RefSeq" id="WP_024694744.1">
    <property type="nucleotide sequence ID" value="NZ_CP159362.1"/>
</dbReference>
<dbReference type="Pfam" id="PF16778">
    <property type="entry name" value="Phage_tail_APC"/>
    <property type="match status" value="1"/>
</dbReference>
<evidence type="ECO:0000259" key="1">
    <source>
        <dbReference type="Pfam" id="PF16778"/>
    </source>
</evidence>
<dbReference type="EMBL" id="CP159362">
    <property type="protein sequence ID" value="XCN67237.1"/>
    <property type="molecule type" value="Genomic_DNA"/>
</dbReference>
<accession>A0AAU8LF75</accession>
<protein>
    <recommendedName>
        <fullName evidence="1">Phage tail assembly chaperone-like domain-containing protein</fullName>
    </recommendedName>
</protein>
<reference evidence="2" key="1">
    <citation type="journal article" date="2014" name="Genome Announc.">
        <title>Draft Genome Sequences of a Phylogenetically Diverse Suite of Pseudomonas syringae Strains from Multiple Source Populations.</title>
        <authorList>
            <person name="Baltrus D.A."/>
            <person name="Yourstone S."/>
            <person name="Lind A."/>
            <person name="Guilbaud C."/>
            <person name="Sands D.C."/>
            <person name="Jones C.D."/>
            <person name="Morris C.E."/>
            <person name="Dangl J.L."/>
        </authorList>
    </citation>
    <scope>NUCLEOTIDE SEQUENCE</scope>
    <source>
        <strain evidence="2">CC1417</strain>
    </source>
</reference>